<keyword evidence="3" id="KW-1185">Reference proteome</keyword>
<sequence length="325" mass="36600">MIVPEFWAEASERRRVDGRQFTVKRFGWSDSSEAEARQHAQTRLAEALEELVERGTVRRVDHKVTYNGAEGLPIREEVVARHGDVVISRNGYGALCLNTSDVFFADIDVLPASSELYTLTAIVCLATLGWLAGSSAGGLGLALAGGIVGLLLALPLAKLLFAAVMTWRKSPEERALANIRRVSMAHPQLNLQVYRTPMGYRVLVLNETFDPTSERALKLLSEFNSDPRYIAMCRNQRCFRARVSPKPWRMKLDRMKPKSGVWPIRQDRMAERQAWVERYQQKAGDFAACHYLMQLGADTRTDQAERVQALHDDYSQAHRTSLPVA</sequence>
<evidence type="ECO:0000313" key="2">
    <source>
        <dbReference type="EMBL" id="MDV2079442.1"/>
    </source>
</evidence>
<protein>
    <recommendedName>
        <fullName evidence="4">Transmembrane protein</fullName>
    </recommendedName>
</protein>
<feature type="transmembrane region" description="Helical" evidence="1">
    <location>
        <begin position="116"/>
        <end position="133"/>
    </location>
</feature>
<proteinExistence type="predicted"/>
<keyword evidence="1" id="KW-1133">Transmembrane helix</keyword>
<gene>
    <name evidence="2" type="ORF">RYS15_12155</name>
</gene>
<evidence type="ECO:0000313" key="3">
    <source>
        <dbReference type="Proteomes" id="UP001269819"/>
    </source>
</evidence>
<dbReference type="RefSeq" id="WP_316973994.1">
    <property type="nucleotide sequence ID" value="NZ_JAWIIJ010000007.1"/>
</dbReference>
<comment type="caution">
    <text evidence="2">The sequence shown here is derived from an EMBL/GenBank/DDBJ whole genome shotgun (WGS) entry which is preliminary data.</text>
</comment>
<accession>A0ABU3VZR1</accession>
<evidence type="ECO:0000256" key="1">
    <source>
        <dbReference type="SAM" id="Phobius"/>
    </source>
</evidence>
<feature type="transmembrane region" description="Helical" evidence="1">
    <location>
        <begin position="139"/>
        <end position="164"/>
    </location>
</feature>
<dbReference type="Proteomes" id="UP001269819">
    <property type="component" value="Unassembled WGS sequence"/>
</dbReference>
<evidence type="ECO:0008006" key="4">
    <source>
        <dbReference type="Google" id="ProtNLM"/>
    </source>
</evidence>
<keyword evidence="1" id="KW-0472">Membrane</keyword>
<reference evidence="2 3" key="1">
    <citation type="submission" date="2023-10" db="EMBL/GenBank/DDBJ databases">
        <title>Characteristics and mechanism of a salt-tolerant marine origin heterotrophic nitrifying- aerobic denitrifying bacteria Marinobacter xestospongiae HN1.</title>
        <authorList>
            <person name="Qi R."/>
        </authorList>
    </citation>
    <scope>NUCLEOTIDE SEQUENCE [LARGE SCALE GENOMIC DNA]</scope>
    <source>
        <strain evidence="2 3">HN1</strain>
    </source>
</reference>
<keyword evidence="1" id="KW-0812">Transmembrane</keyword>
<name>A0ABU3VZR1_9GAMM</name>
<organism evidence="2 3">
    <name type="scientific">Marinobacter xestospongiae</name>
    <dbReference type="NCBI Taxonomy" id="994319"/>
    <lineage>
        <taxon>Bacteria</taxon>
        <taxon>Pseudomonadati</taxon>
        <taxon>Pseudomonadota</taxon>
        <taxon>Gammaproteobacteria</taxon>
        <taxon>Pseudomonadales</taxon>
        <taxon>Marinobacteraceae</taxon>
        <taxon>Marinobacter</taxon>
    </lineage>
</organism>
<dbReference type="EMBL" id="JAWIIJ010000007">
    <property type="protein sequence ID" value="MDV2079442.1"/>
    <property type="molecule type" value="Genomic_DNA"/>
</dbReference>